<dbReference type="GO" id="GO:0005886">
    <property type="term" value="C:plasma membrane"/>
    <property type="evidence" value="ECO:0007669"/>
    <property type="project" value="TreeGrafter"/>
</dbReference>
<evidence type="ECO:0000256" key="10">
    <source>
        <dbReference type="ARBA" id="ARBA00048109"/>
    </source>
</evidence>
<keyword evidence="8 11" id="KW-0443">Lipid metabolism</keyword>
<dbReference type="AlphaFoldDB" id="A0A4Q4Z980"/>
<evidence type="ECO:0000256" key="6">
    <source>
        <dbReference type="ARBA" id="ARBA00022679"/>
    </source>
</evidence>
<dbReference type="GO" id="GO:0071731">
    <property type="term" value="P:response to nitric oxide"/>
    <property type="evidence" value="ECO:0007669"/>
    <property type="project" value="TreeGrafter"/>
</dbReference>
<dbReference type="Pfam" id="PF03007">
    <property type="entry name" value="WS_DGAT_cat"/>
    <property type="match status" value="1"/>
</dbReference>
<keyword evidence="6 11" id="KW-0808">Transferase</keyword>
<sequence>MDRLTPLAAAFLDAEDVDPAASLAIGSFTVFEGPTPDFEEFVRSIEGRLPLIPRYRQKVRNVPFDLAAPAWVDDPDFDVRWHVRNTALPAPGGPEEVGRLMSRVMSRRMDRSRPLWEYWFVEGLPDGQWGIISKLHHCLADGVSGSDLFHLVLDTSPTPRAPVPDTWAPAPPGSTLAFTGAAVRDLLLSPVYGAGLLLKALGAPRRLARSAGAAATGLLVLSGAVRPVHESSLTGPADGSRRYAWTELSLDDVREVRKAFGVTVNDVALAAVTGGFRRLLLSRGERPDAHAVRTLVPVSTREPGTESVTDNQVSLMLPFLPVDEPDPEQRLRQVRRRILELRYGHEPEAGETITTAARIGPFGPVSWAIRTGFRLPQRQVATVTTNVPGPQETLYGLGREVTGMLPYVPIADRVRIGIAMFSYRGTLTFGVTGDYATAPDIDVLADGIAASAAELVDLARRRTAEGRAQT</sequence>
<dbReference type="SUPFAM" id="SSF52777">
    <property type="entry name" value="CoA-dependent acyltransferases"/>
    <property type="match status" value="1"/>
</dbReference>
<gene>
    <name evidence="14" type="ORF">EKO23_16680</name>
</gene>
<keyword evidence="15" id="KW-1185">Reference proteome</keyword>
<keyword evidence="7 11" id="KW-0319">Glycerol metabolism</keyword>
<proteinExistence type="inferred from homology"/>
<dbReference type="InterPro" id="IPR045034">
    <property type="entry name" value="O-acyltransferase_WSD1-like"/>
</dbReference>
<dbReference type="EMBL" id="SDKM01000026">
    <property type="protein sequence ID" value="RYP84108.1"/>
    <property type="molecule type" value="Genomic_DNA"/>
</dbReference>
<evidence type="ECO:0000256" key="8">
    <source>
        <dbReference type="ARBA" id="ARBA00023098"/>
    </source>
</evidence>
<evidence type="ECO:0000313" key="14">
    <source>
        <dbReference type="EMBL" id="RYP84108.1"/>
    </source>
</evidence>
<evidence type="ECO:0000259" key="13">
    <source>
        <dbReference type="Pfam" id="PF06974"/>
    </source>
</evidence>
<comment type="pathway">
    <text evidence="1 11">Glycerolipid metabolism; triacylglycerol biosynthesis.</text>
</comment>
<evidence type="ECO:0000256" key="7">
    <source>
        <dbReference type="ARBA" id="ARBA00022798"/>
    </source>
</evidence>
<comment type="catalytic activity">
    <reaction evidence="10 11">
        <text>an acyl-CoA + a 1,2-diacyl-sn-glycerol = a triacyl-sn-glycerol + CoA</text>
        <dbReference type="Rhea" id="RHEA:10868"/>
        <dbReference type="ChEBI" id="CHEBI:17815"/>
        <dbReference type="ChEBI" id="CHEBI:57287"/>
        <dbReference type="ChEBI" id="CHEBI:58342"/>
        <dbReference type="ChEBI" id="CHEBI:64615"/>
        <dbReference type="EC" id="2.3.1.20"/>
    </reaction>
</comment>
<accession>A0A4Q4Z980</accession>
<dbReference type="UniPathway" id="UPA00282"/>
<evidence type="ECO:0000256" key="1">
    <source>
        <dbReference type="ARBA" id="ARBA00004771"/>
    </source>
</evidence>
<evidence type="ECO:0000256" key="4">
    <source>
        <dbReference type="ARBA" id="ARBA00013244"/>
    </source>
</evidence>
<feature type="domain" description="O-acyltransferase WSD1-like N-terminal" evidence="12">
    <location>
        <begin position="4"/>
        <end position="268"/>
    </location>
</feature>
<dbReference type="InterPro" id="IPR009721">
    <property type="entry name" value="O-acyltransferase_WSD1_C"/>
</dbReference>
<evidence type="ECO:0000259" key="12">
    <source>
        <dbReference type="Pfam" id="PF03007"/>
    </source>
</evidence>
<dbReference type="Proteomes" id="UP000295198">
    <property type="component" value="Unassembled WGS sequence"/>
</dbReference>
<dbReference type="GO" id="GO:0001666">
    <property type="term" value="P:response to hypoxia"/>
    <property type="evidence" value="ECO:0007669"/>
    <property type="project" value="TreeGrafter"/>
</dbReference>
<dbReference type="GO" id="GO:0006071">
    <property type="term" value="P:glycerol metabolic process"/>
    <property type="evidence" value="ECO:0007669"/>
    <property type="project" value="UniProtKB-KW"/>
</dbReference>
<dbReference type="GO" id="GO:0004144">
    <property type="term" value="F:diacylglycerol O-acyltransferase activity"/>
    <property type="evidence" value="ECO:0007669"/>
    <property type="project" value="UniProtKB-EC"/>
</dbReference>
<dbReference type="InterPro" id="IPR014292">
    <property type="entry name" value="Acyl_transf_WS/DGAT"/>
</dbReference>
<dbReference type="InterPro" id="IPR004255">
    <property type="entry name" value="O-acyltransferase_WSD1_N"/>
</dbReference>
<dbReference type="NCBIfam" id="TIGR02946">
    <property type="entry name" value="acyl_WS_DGAT"/>
    <property type="match status" value="1"/>
</dbReference>
<comment type="similarity">
    <text evidence="3 11">Belongs to the long-chain O-acyltransferase family.</text>
</comment>
<keyword evidence="9 11" id="KW-0012">Acyltransferase</keyword>
<evidence type="ECO:0000256" key="2">
    <source>
        <dbReference type="ARBA" id="ARBA00005189"/>
    </source>
</evidence>
<dbReference type="Pfam" id="PF06974">
    <property type="entry name" value="WS_DGAT_C"/>
    <property type="match status" value="1"/>
</dbReference>
<organism evidence="14 15">
    <name type="scientific">Nocardioides guangzhouensis</name>
    <dbReference type="NCBI Taxonomy" id="2497878"/>
    <lineage>
        <taxon>Bacteria</taxon>
        <taxon>Bacillati</taxon>
        <taxon>Actinomycetota</taxon>
        <taxon>Actinomycetes</taxon>
        <taxon>Propionibacteriales</taxon>
        <taxon>Nocardioidaceae</taxon>
        <taxon>Nocardioides</taxon>
    </lineage>
</organism>
<comment type="pathway">
    <text evidence="2">Lipid metabolism.</text>
</comment>
<dbReference type="RefSeq" id="WP_134719258.1">
    <property type="nucleotide sequence ID" value="NZ_SDKM01000026.1"/>
</dbReference>
<evidence type="ECO:0000256" key="11">
    <source>
        <dbReference type="RuleBase" id="RU361241"/>
    </source>
</evidence>
<dbReference type="OrthoDB" id="9810950at2"/>
<dbReference type="GO" id="GO:0051701">
    <property type="term" value="P:biological process involved in interaction with host"/>
    <property type="evidence" value="ECO:0007669"/>
    <property type="project" value="TreeGrafter"/>
</dbReference>
<keyword evidence="5 11" id="KW-0444">Lipid biosynthesis</keyword>
<protein>
    <recommendedName>
        <fullName evidence="4 11">Diacylglycerol O-acyltransferase</fullName>
        <ecNumber evidence="4 11">2.3.1.20</ecNumber>
    </recommendedName>
</protein>
<evidence type="ECO:0000313" key="15">
    <source>
        <dbReference type="Proteomes" id="UP000295198"/>
    </source>
</evidence>
<reference evidence="14 15" key="1">
    <citation type="submission" date="2019-01" db="EMBL/GenBank/DDBJ databases">
        <title>Nocardioides guangzhouensis sp. nov., an actinobacterium isolated from soil.</title>
        <authorList>
            <person name="Fu Y."/>
            <person name="Cai Y."/>
            <person name="Lin Z."/>
            <person name="Chen P."/>
        </authorList>
    </citation>
    <scope>NUCLEOTIDE SEQUENCE [LARGE SCALE GENOMIC DNA]</scope>
    <source>
        <strain evidence="14 15">130</strain>
    </source>
</reference>
<dbReference type="GO" id="GO:0019432">
    <property type="term" value="P:triglyceride biosynthetic process"/>
    <property type="evidence" value="ECO:0007669"/>
    <property type="project" value="UniProtKB-UniPathway"/>
</dbReference>
<comment type="caution">
    <text evidence="14">The sequence shown here is derived from an EMBL/GenBank/DDBJ whole genome shotgun (WGS) entry which is preliminary data.</text>
</comment>
<evidence type="ECO:0000256" key="5">
    <source>
        <dbReference type="ARBA" id="ARBA00022516"/>
    </source>
</evidence>
<dbReference type="PANTHER" id="PTHR31650:SF1">
    <property type="entry name" value="WAX ESTER SYNTHASE_DIACYLGLYCEROL ACYLTRANSFERASE 4-RELATED"/>
    <property type="match status" value="1"/>
</dbReference>
<evidence type="ECO:0000256" key="9">
    <source>
        <dbReference type="ARBA" id="ARBA00023315"/>
    </source>
</evidence>
<name>A0A4Q4Z980_9ACTN</name>
<evidence type="ECO:0000256" key="3">
    <source>
        <dbReference type="ARBA" id="ARBA00009587"/>
    </source>
</evidence>
<feature type="domain" description="O-acyltransferase WSD1 C-terminal" evidence="13">
    <location>
        <begin position="311"/>
        <end position="454"/>
    </location>
</feature>
<dbReference type="PANTHER" id="PTHR31650">
    <property type="entry name" value="O-ACYLTRANSFERASE (WSD1-LIKE) FAMILY PROTEIN"/>
    <property type="match status" value="1"/>
</dbReference>
<dbReference type="EC" id="2.3.1.20" evidence="4 11"/>